<organism evidence="1">
    <name type="scientific">Anguilla anguilla</name>
    <name type="common">European freshwater eel</name>
    <name type="synonym">Muraena anguilla</name>
    <dbReference type="NCBI Taxonomy" id="7936"/>
    <lineage>
        <taxon>Eukaryota</taxon>
        <taxon>Metazoa</taxon>
        <taxon>Chordata</taxon>
        <taxon>Craniata</taxon>
        <taxon>Vertebrata</taxon>
        <taxon>Euteleostomi</taxon>
        <taxon>Actinopterygii</taxon>
        <taxon>Neopterygii</taxon>
        <taxon>Teleostei</taxon>
        <taxon>Anguilliformes</taxon>
        <taxon>Anguillidae</taxon>
        <taxon>Anguilla</taxon>
    </lineage>
</organism>
<proteinExistence type="predicted"/>
<dbReference type="EMBL" id="GBXM01005726">
    <property type="protein sequence ID" value="JAI02852.1"/>
    <property type="molecule type" value="Transcribed_RNA"/>
</dbReference>
<reference evidence="1" key="1">
    <citation type="submission" date="2014-11" db="EMBL/GenBank/DDBJ databases">
        <authorList>
            <person name="Amaro Gonzalez C."/>
        </authorList>
    </citation>
    <scope>NUCLEOTIDE SEQUENCE</scope>
</reference>
<evidence type="ECO:0000313" key="1">
    <source>
        <dbReference type="EMBL" id="JAI02852.1"/>
    </source>
</evidence>
<sequence>MNVDLPSIVNSHFHVTCSRSVTVLLLYSSAVAAVLRRTVTFVSQHLEFIIEPRARTVPNRDPDPGSGALLFTENEVSVQRRTSL</sequence>
<dbReference type="AlphaFoldDB" id="A0A0E9XKA6"/>
<name>A0A0E9XKA6_ANGAN</name>
<reference evidence="1" key="2">
    <citation type="journal article" date="2015" name="Fish Shellfish Immunol.">
        <title>Early steps in the European eel (Anguilla anguilla)-Vibrio vulnificus interaction in the gills: Role of the RtxA13 toxin.</title>
        <authorList>
            <person name="Callol A."/>
            <person name="Pajuelo D."/>
            <person name="Ebbesson L."/>
            <person name="Teles M."/>
            <person name="MacKenzie S."/>
            <person name="Amaro C."/>
        </authorList>
    </citation>
    <scope>NUCLEOTIDE SEQUENCE</scope>
</reference>
<protein>
    <submittedName>
        <fullName evidence="1">Uncharacterized protein</fullName>
    </submittedName>
</protein>
<accession>A0A0E9XKA6</accession>